<evidence type="ECO:0000256" key="1">
    <source>
        <dbReference type="ARBA" id="ARBA00022729"/>
    </source>
</evidence>
<name>A0A497W5Q5_9RHOB</name>
<dbReference type="EMBL" id="RCCE01000003">
    <property type="protein sequence ID" value="RLJ51500.1"/>
    <property type="molecule type" value="Genomic_DNA"/>
</dbReference>
<dbReference type="Gene3D" id="3.40.190.10">
    <property type="entry name" value="Periplasmic binding protein-like II"/>
    <property type="match status" value="2"/>
</dbReference>
<feature type="signal peptide" evidence="2">
    <location>
        <begin position="1"/>
        <end position="29"/>
    </location>
</feature>
<evidence type="ECO:0000313" key="4">
    <source>
        <dbReference type="Proteomes" id="UP000269157"/>
    </source>
</evidence>
<proteinExistence type="predicted"/>
<evidence type="ECO:0000313" key="3">
    <source>
        <dbReference type="EMBL" id="RLJ51500.1"/>
    </source>
</evidence>
<keyword evidence="1 2" id="KW-0732">Signal</keyword>
<dbReference type="AlphaFoldDB" id="A0A497W5Q5"/>
<dbReference type="RefSeq" id="WP_121023313.1">
    <property type="nucleotide sequence ID" value="NZ_RCCE01000003.1"/>
</dbReference>
<dbReference type="Pfam" id="PF13531">
    <property type="entry name" value="SBP_bac_11"/>
    <property type="match status" value="1"/>
</dbReference>
<feature type="chain" id="PRO_5019761521" evidence="2">
    <location>
        <begin position="30"/>
        <end position="375"/>
    </location>
</feature>
<dbReference type="PANTHER" id="PTHR30006">
    <property type="entry name" value="THIAMINE-BINDING PERIPLASMIC PROTEIN-RELATED"/>
    <property type="match status" value="1"/>
</dbReference>
<dbReference type="OrthoDB" id="8673316at2"/>
<dbReference type="Proteomes" id="UP000269157">
    <property type="component" value="Unassembled WGS sequence"/>
</dbReference>
<keyword evidence="4" id="KW-1185">Reference proteome</keyword>
<accession>A0A497W5Q5</accession>
<sequence>MRIIDRTRIATTSASFAALLAGSLGMAHAQDFDLDALIEAARAEPQLTVFDSTGKIKTMAEAFSAKYGIDAVGTKMKAPAQIEMFDREARAGNVQADVAIISDASAVIAQLIPTGAVTSWSPPDLADKIDPDYQNPLVVVASANLWTYNTELYDSCPVSNIWQLTESEWKGKVAMQDPLRNPGLTNWFNQLEMHHDDKVAAAYEAQYGKPLDSDAGSATKAWLKALGQNAPLLGSSDSAAAESVGAPGQSEGFMGLMASAKYRDNADSDYKLGLCDGIKPFVGFTSVNVGVIATGSDSPNAAKLFLHYAMTPEGIAPQNNDGKMSSNSDVGLPADEASGVGNVLDQVQNYRISSAADDWETRQDWQDFWLLNYSR</sequence>
<organism evidence="3 4">
    <name type="scientific">Litoreibacter meonggei</name>
    <dbReference type="NCBI Taxonomy" id="1049199"/>
    <lineage>
        <taxon>Bacteria</taxon>
        <taxon>Pseudomonadati</taxon>
        <taxon>Pseudomonadota</taxon>
        <taxon>Alphaproteobacteria</taxon>
        <taxon>Rhodobacterales</taxon>
        <taxon>Roseobacteraceae</taxon>
        <taxon>Litoreibacter</taxon>
    </lineage>
</organism>
<evidence type="ECO:0000256" key="2">
    <source>
        <dbReference type="SAM" id="SignalP"/>
    </source>
</evidence>
<protein>
    <submittedName>
        <fullName evidence="3">Iron(III) transport system substrate-binding protein</fullName>
    </submittedName>
</protein>
<dbReference type="SUPFAM" id="SSF53850">
    <property type="entry name" value="Periplasmic binding protein-like II"/>
    <property type="match status" value="1"/>
</dbReference>
<comment type="caution">
    <text evidence="3">The sequence shown here is derived from an EMBL/GenBank/DDBJ whole genome shotgun (WGS) entry which is preliminary data.</text>
</comment>
<reference evidence="3 4" key="1">
    <citation type="submission" date="2018-10" db="EMBL/GenBank/DDBJ databases">
        <title>Genomic Encyclopedia of Archaeal and Bacterial Type Strains, Phase II (KMG-II): from individual species to whole genera.</title>
        <authorList>
            <person name="Goeker M."/>
        </authorList>
    </citation>
    <scope>NUCLEOTIDE SEQUENCE [LARGE SCALE GENOMIC DNA]</scope>
    <source>
        <strain evidence="3 4">DSM 29466</strain>
    </source>
</reference>
<gene>
    <name evidence="3" type="ORF">BCF46_1713</name>
</gene>